<accession>A0A1J5RGW5</accession>
<name>A0A1J5RGW5_9ZZZZ</name>
<dbReference type="InterPro" id="IPR034660">
    <property type="entry name" value="DinB/YfiT-like"/>
</dbReference>
<evidence type="ECO:0008006" key="2">
    <source>
        <dbReference type="Google" id="ProtNLM"/>
    </source>
</evidence>
<reference evidence="1" key="1">
    <citation type="submission" date="2016-10" db="EMBL/GenBank/DDBJ databases">
        <title>Sequence of Gallionella enrichment culture.</title>
        <authorList>
            <person name="Poehlein A."/>
            <person name="Muehling M."/>
            <person name="Daniel R."/>
        </authorList>
    </citation>
    <scope>NUCLEOTIDE SEQUENCE</scope>
</reference>
<dbReference type="NCBIfam" id="TIGR03083">
    <property type="entry name" value="maleylpyruvate isomerase family mycothiol-dependent enzyme"/>
    <property type="match status" value="1"/>
</dbReference>
<gene>
    <name evidence="1" type="ORF">GALL_267530</name>
</gene>
<dbReference type="InterPro" id="IPR017517">
    <property type="entry name" value="Maleyloyr_isom"/>
</dbReference>
<dbReference type="InterPro" id="IPR017519">
    <property type="entry name" value="CHP03085"/>
</dbReference>
<evidence type="ECO:0000313" key="1">
    <source>
        <dbReference type="EMBL" id="OIQ91356.1"/>
    </source>
</evidence>
<proteinExistence type="predicted"/>
<organism evidence="1">
    <name type="scientific">mine drainage metagenome</name>
    <dbReference type="NCBI Taxonomy" id="410659"/>
    <lineage>
        <taxon>unclassified sequences</taxon>
        <taxon>metagenomes</taxon>
        <taxon>ecological metagenomes</taxon>
    </lineage>
</organism>
<sequence>MSWYVHERTALADALREAGPTAPTLCAGWEARHVAAHVLLRERSPRVGVGLAIPALTPQSDRLTAELADTARDAAGFAALVDQVARPASRWAPVAWAGDAANLVEFYVHTEDVRRGAGPVPPRNLDPELTRALWDRLVRMARLSYHRSPAGVVLVVPDGPRKAVHRTRGEHGTVVVRGEIGELTLHALGRGAAATVELVGAPEDVAALQAVLPGG</sequence>
<dbReference type="EMBL" id="MLJW01000262">
    <property type="protein sequence ID" value="OIQ91356.1"/>
    <property type="molecule type" value="Genomic_DNA"/>
</dbReference>
<protein>
    <recommendedName>
        <fullName evidence="2">Mycothiol-dependent maleylpyruvate isomerase metal-binding domain-containing protein</fullName>
    </recommendedName>
</protein>
<comment type="caution">
    <text evidence="1">The sequence shown here is derived from an EMBL/GenBank/DDBJ whole genome shotgun (WGS) entry which is preliminary data.</text>
</comment>
<dbReference type="SUPFAM" id="SSF109854">
    <property type="entry name" value="DinB/YfiT-like putative metalloenzymes"/>
    <property type="match status" value="1"/>
</dbReference>
<dbReference type="AlphaFoldDB" id="A0A1J5RGW5"/>
<dbReference type="NCBIfam" id="TIGR03085">
    <property type="entry name" value="TIGR03085 family metal-binding protein"/>
    <property type="match status" value="1"/>
</dbReference>